<gene>
    <name evidence="1" type="ORF">IHE45_14G115200</name>
</gene>
<comment type="caution">
    <text evidence="1">The sequence shown here is derived from an EMBL/GenBank/DDBJ whole genome shotgun (WGS) entry which is preliminary data.</text>
</comment>
<accession>A0ACB7UUI2</accession>
<evidence type="ECO:0000313" key="1">
    <source>
        <dbReference type="EMBL" id="KAH7664338.1"/>
    </source>
</evidence>
<organism evidence="1 2">
    <name type="scientific">Dioscorea alata</name>
    <name type="common">Purple yam</name>
    <dbReference type="NCBI Taxonomy" id="55571"/>
    <lineage>
        <taxon>Eukaryota</taxon>
        <taxon>Viridiplantae</taxon>
        <taxon>Streptophyta</taxon>
        <taxon>Embryophyta</taxon>
        <taxon>Tracheophyta</taxon>
        <taxon>Spermatophyta</taxon>
        <taxon>Magnoliopsida</taxon>
        <taxon>Liliopsida</taxon>
        <taxon>Dioscoreales</taxon>
        <taxon>Dioscoreaceae</taxon>
        <taxon>Dioscorea</taxon>
    </lineage>
</organism>
<reference evidence="2" key="1">
    <citation type="journal article" date="2022" name="Nat. Commun.">
        <title>Chromosome evolution and the genetic basis of agronomically important traits in greater yam.</title>
        <authorList>
            <person name="Bredeson J.V."/>
            <person name="Lyons J.B."/>
            <person name="Oniyinde I.O."/>
            <person name="Okereke N.R."/>
            <person name="Kolade O."/>
            <person name="Nnabue I."/>
            <person name="Nwadili C.O."/>
            <person name="Hribova E."/>
            <person name="Parker M."/>
            <person name="Nwogha J."/>
            <person name="Shu S."/>
            <person name="Carlson J."/>
            <person name="Kariba R."/>
            <person name="Muthemba S."/>
            <person name="Knop K."/>
            <person name="Barton G.J."/>
            <person name="Sherwood A.V."/>
            <person name="Lopez-Montes A."/>
            <person name="Asiedu R."/>
            <person name="Jamnadass R."/>
            <person name="Muchugi A."/>
            <person name="Goodstein D."/>
            <person name="Egesi C.N."/>
            <person name="Featherston J."/>
            <person name="Asfaw A."/>
            <person name="Simpson G.G."/>
            <person name="Dolezel J."/>
            <person name="Hendre P.S."/>
            <person name="Van Deynze A."/>
            <person name="Kumar P.L."/>
            <person name="Obidiegwu J.E."/>
            <person name="Bhattacharjee R."/>
            <person name="Rokhsar D.S."/>
        </authorList>
    </citation>
    <scope>NUCLEOTIDE SEQUENCE [LARGE SCALE GENOMIC DNA]</scope>
    <source>
        <strain evidence="2">cv. TDa95/00328</strain>
    </source>
</reference>
<sequence length="324" mass="35886">MTEVVSQANVERKRRLPAWMSTDKDQKKSENDNTKVSKSEERSSEQISQSKVKSTTRKRDREILRQERGDLVVLETAKTCDLKGKNKKLNSRNEGPRSSFSSCGKSDLLKNRKKKGKKKFGESEKTQFERAAPGKQDQKSGRCEDTEIKASLKGSSDDEIDLSVEDLKSIAEEYACANTESQHVKLALRKTVSGLDLSSSLDSSKFDSGAYLMTATAFNKTLTKCTSSQIIGNEVNDKDSPAVENFSCNIARTGDAAQDMLELFLGPLLKKEAHKQLDIGISKTEGMIFVDESNEAHSQTVLAEKAAVEKKKGSLKEKVAMFLL</sequence>
<evidence type="ECO:0000313" key="2">
    <source>
        <dbReference type="Proteomes" id="UP000827976"/>
    </source>
</evidence>
<protein>
    <submittedName>
        <fullName evidence="1">Uncharacterized protein</fullName>
    </submittedName>
</protein>
<dbReference type="Proteomes" id="UP000827976">
    <property type="component" value="Chromosome 14"/>
</dbReference>
<proteinExistence type="predicted"/>
<dbReference type="EMBL" id="CM037024">
    <property type="protein sequence ID" value="KAH7664338.1"/>
    <property type="molecule type" value="Genomic_DNA"/>
</dbReference>
<name>A0ACB7UUI2_DIOAL</name>
<keyword evidence="2" id="KW-1185">Reference proteome</keyword>